<dbReference type="EMBL" id="LVWI01000034">
    <property type="protein sequence ID" value="OKP87736.1"/>
    <property type="molecule type" value="Genomic_DNA"/>
</dbReference>
<protein>
    <submittedName>
        <fullName evidence="3">Uncharacterized protein</fullName>
    </submittedName>
</protein>
<dbReference type="Gene3D" id="2.60.220.30">
    <property type="match status" value="1"/>
</dbReference>
<dbReference type="PROSITE" id="PS51272">
    <property type="entry name" value="SLH"/>
    <property type="match status" value="3"/>
</dbReference>
<dbReference type="Proteomes" id="UP000186058">
    <property type="component" value="Unassembled WGS sequence"/>
</dbReference>
<organism evidence="3 4">
    <name type="scientific">Paenibacillus helianthi</name>
    <dbReference type="NCBI Taxonomy" id="1349432"/>
    <lineage>
        <taxon>Bacteria</taxon>
        <taxon>Bacillati</taxon>
        <taxon>Bacillota</taxon>
        <taxon>Bacilli</taxon>
        <taxon>Bacillales</taxon>
        <taxon>Paenibacillaceae</taxon>
        <taxon>Paenibacillus</taxon>
    </lineage>
</organism>
<dbReference type="PROSITE" id="PS51145">
    <property type="entry name" value="ZU5"/>
    <property type="match status" value="1"/>
</dbReference>
<feature type="domain" description="ZU5" evidence="1">
    <location>
        <begin position="1296"/>
        <end position="1435"/>
    </location>
</feature>
<comment type="caution">
    <text evidence="3">The sequence shown here is derived from an EMBL/GenBank/DDBJ whole genome shotgun (WGS) entry which is preliminary data.</text>
</comment>
<feature type="domain" description="SLH" evidence="2">
    <location>
        <begin position="1576"/>
        <end position="1631"/>
    </location>
</feature>
<gene>
    <name evidence="3" type="ORF">A3844_10025</name>
</gene>
<feature type="domain" description="SLH" evidence="2">
    <location>
        <begin position="1511"/>
        <end position="1574"/>
    </location>
</feature>
<dbReference type="Gene3D" id="2.160.20.110">
    <property type="match status" value="1"/>
</dbReference>
<keyword evidence="4" id="KW-1185">Reference proteome</keyword>
<evidence type="ECO:0000259" key="2">
    <source>
        <dbReference type="PROSITE" id="PS51272"/>
    </source>
</evidence>
<feature type="domain" description="SLH" evidence="2">
    <location>
        <begin position="1450"/>
        <end position="1510"/>
    </location>
</feature>
<dbReference type="PANTHER" id="PTHR43308">
    <property type="entry name" value="OUTER MEMBRANE PROTEIN ALPHA-RELATED"/>
    <property type="match status" value="1"/>
</dbReference>
<dbReference type="RefSeq" id="WP_074107337.1">
    <property type="nucleotide sequence ID" value="NZ_LVWI01000034.1"/>
</dbReference>
<accession>A0ABX3ESF5</accession>
<dbReference type="InterPro" id="IPR011493">
    <property type="entry name" value="GLUG"/>
</dbReference>
<reference evidence="3 4" key="1">
    <citation type="submission" date="2016-03" db="EMBL/GenBank/DDBJ databases">
        <authorList>
            <person name="Sant'Anna F.H."/>
            <person name="Ambrosini A."/>
            <person name="Souza R."/>
            <person name="Bach E."/>
            <person name="Fernandes G."/>
            <person name="Balsanelli E."/>
            <person name="Baura V.A."/>
            <person name="Souza E.M."/>
            <person name="Passaglia L."/>
        </authorList>
    </citation>
    <scope>NUCLEOTIDE SEQUENCE [LARGE SCALE GENOMIC DNA]</scope>
    <source>
        <strain evidence="3 4">P26E</strain>
    </source>
</reference>
<dbReference type="InterPro" id="IPR051465">
    <property type="entry name" value="Cell_Envelope_Struct_Comp"/>
</dbReference>
<evidence type="ECO:0000313" key="3">
    <source>
        <dbReference type="EMBL" id="OKP87736.1"/>
    </source>
</evidence>
<dbReference type="InterPro" id="IPR001119">
    <property type="entry name" value="SLH_dom"/>
</dbReference>
<evidence type="ECO:0000259" key="1">
    <source>
        <dbReference type="PROSITE" id="PS51145"/>
    </source>
</evidence>
<dbReference type="Pfam" id="PF07581">
    <property type="entry name" value="Glug"/>
    <property type="match status" value="1"/>
</dbReference>
<proteinExistence type="predicted"/>
<sequence>MDRVYQKGLSIFLVLLMVWGGISGVIVPSGGTAHAAGSFAGGDGSASDPYQIATADQLNEVRNHLDPGLYFKLIADIDLSSYANWMPIGVEIYTANSSGGFTFRGNMDGNGYKITNLKIDQPVIVTDVGLFGRSSGNITNMILEDIEVKGTNPLASGGLLSVNYGTISNTYVTGRIVNGINSGGLVNENYGTISNSYALVSVAGAGTIGGLVGNNNSSGSISNSYATGSVTGAGITGGLVGRNDGTIINSYATGNVSGTRNYLMGGLVGYSSNLSGSNFYDINTTGQTDTGKGTGKTTAEMQDPATFSDWDFSRDWYMLSGQYPQLWAFIALTPGANAGTTKLTGVASGMEYKVNTGSYTPIVDTSVDNIVVGVGDKIYVRVKGSAQPASAEQTRSVSAQDIKIVTIQSAAIDRVTVPVTGATPVAAIADTPEYTAAIAWNPSDVTFAGAVSYTATVTITPKAGYTLKGVPANFFTVAGATTTNAADSGVVTAVFPATAAAPITTAAIDGVIAPVAGEAPVAALAPALEYTAAIAWSPAAAKFAGAASYTATISLTPKQGYTLTGVAKDFFKVAGATTTNAADSGVVTAVFPATAAVPISTAAIAGVTVPVAGEAPVAVLADTTEYTAAIDWTPADAKFAGAEIYTAKISLTPKLGYTLAGVTKDFFKVAGATTTNAADSGIVTAVFPATAAVPISTATIAGVTVPVAGGAPVTALAPAPEYTAAIAWSPADVKFAGATMYIAKITLTPKPGYTLAGVAKDFFKVAGATTTNAADSGVVTAVFPATAAVPITTSAIDGVIAPVAGAAPKTSIADTTEYTAAIAWTPADVKFAGEVSYTAKVTLTPKPGYTLAGVAKDFFKVAGATTTNAADSGVVTAVFPATSAVPITTAAIDGVIPPVAGAAPKTSIADTAEYTAAIAWTPADVKFAAAASYTATISLMPKPGYTLAGVAKNFFKVAGATTTNDADSGVVTAVFPATAAVPITTAAIAGVVLPVAGGTPVATVPETAEYTASIDWTPAAATFAGGTAYTATITITPKPGYTLTGVPEYFFSVPGAITTNTADSGVVIAQFPATAIIPATAVPITAAGIEGVTLPVTGATPVTTATYSPEYTATVSWSPAATVFAPGTAYTATITVTPRAGYTLTGVPANFFTVAGANTTNTADSGVVTAEFPATATVPDTEPPVTAIPITAARVAGVTVPVTGAVPVTTATYSPEYTATVSWSPATTVFAPGTAYTATITITPKPGFTLTGVPAYFFSVPGASTTNTADSGVVTAEFSATAPVITDTGTGNTVTPSTNSIITSTNGKITLPVNQAGEVSLEDGVKISIPAGAAAKELIVSIEKVLEPQKLFPNKEILLSPVYEITKNFAEDFSKPVTLNIAFDPALVTSNQQAAVFYYDEVKKAWIEVVGGKIEGNHIIVEVNRVGKYTVLSVDKVTGLPVRAPVTESPTEITLRDVAGHWAAASIQQALSMGMVKGYLDGTFRPNHSVTRAEFAVMLMNVLKPQGAGARLTFTDTATIGPWAQSAIAQAVQAGIITGYEDGGFRPNAEITRAEMAVILAKALGVTTELKTVTGFADDKDIPAWAKSSVDFVKEAEIVQGKGENAFAPQDSATRAEAVTVLLKLLAQQKK</sequence>
<evidence type="ECO:0000313" key="4">
    <source>
        <dbReference type="Proteomes" id="UP000186058"/>
    </source>
</evidence>
<dbReference type="InterPro" id="IPR000906">
    <property type="entry name" value="ZU5_dom"/>
</dbReference>
<name>A0ABX3ESF5_9BACL</name>
<dbReference type="Pfam" id="PF00395">
    <property type="entry name" value="SLH"/>
    <property type="match status" value="3"/>
</dbReference>
<dbReference type="PANTHER" id="PTHR43308:SF5">
    <property type="entry name" value="S-LAYER PROTEIN _ PEPTIDOGLYCAN ENDO-BETA-N-ACETYLGLUCOSAMINIDASE"/>
    <property type="match status" value="1"/>
</dbReference>